<dbReference type="AlphaFoldDB" id="A0A1E7FHG6"/>
<feature type="compositionally biased region" description="Polar residues" evidence="1">
    <location>
        <begin position="1"/>
        <end position="16"/>
    </location>
</feature>
<evidence type="ECO:0008006" key="4">
    <source>
        <dbReference type="Google" id="ProtNLM"/>
    </source>
</evidence>
<evidence type="ECO:0000313" key="3">
    <source>
        <dbReference type="Proteomes" id="UP000095751"/>
    </source>
</evidence>
<evidence type="ECO:0000313" key="2">
    <source>
        <dbReference type="EMBL" id="OEU17619.1"/>
    </source>
</evidence>
<dbReference type="Gene3D" id="1.25.40.420">
    <property type="match status" value="1"/>
</dbReference>
<gene>
    <name evidence="2" type="ORF">FRACYDRAFT_238042</name>
</gene>
<name>A0A1E7FHG6_9STRA</name>
<dbReference type="OrthoDB" id="9979965at2759"/>
<reference evidence="2 3" key="1">
    <citation type="submission" date="2016-09" db="EMBL/GenBank/DDBJ databases">
        <title>Extensive genetic diversity and differential bi-allelic expression allows diatom success in the polar Southern Ocean.</title>
        <authorList>
            <consortium name="DOE Joint Genome Institute"/>
            <person name="Mock T."/>
            <person name="Otillar R.P."/>
            <person name="Strauss J."/>
            <person name="Dupont C."/>
            <person name="Frickenhaus S."/>
            <person name="Maumus F."/>
            <person name="Mcmullan M."/>
            <person name="Sanges R."/>
            <person name="Schmutz J."/>
            <person name="Toseland A."/>
            <person name="Valas R."/>
            <person name="Veluchamy A."/>
            <person name="Ward B.J."/>
            <person name="Allen A."/>
            <person name="Barry K."/>
            <person name="Falciatore A."/>
            <person name="Ferrante M."/>
            <person name="Fortunato A.E."/>
            <person name="Gloeckner G."/>
            <person name="Gruber A."/>
            <person name="Hipkin R."/>
            <person name="Janech M."/>
            <person name="Kroth P."/>
            <person name="Leese F."/>
            <person name="Lindquist E."/>
            <person name="Lyon B.R."/>
            <person name="Martin J."/>
            <person name="Mayer C."/>
            <person name="Parker M."/>
            <person name="Quesneville H."/>
            <person name="Raymond J."/>
            <person name="Uhlig C."/>
            <person name="Valentin K.U."/>
            <person name="Worden A.Z."/>
            <person name="Armbrust E.V."/>
            <person name="Bowler C."/>
            <person name="Green B."/>
            <person name="Moulton V."/>
            <person name="Van Oosterhout C."/>
            <person name="Grigoriev I."/>
        </authorList>
    </citation>
    <scope>NUCLEOTIDE SEQUENCE [LARGE SCALE GENOMIC DNA]</scope>
    <source>
        <strain evidence="2 3">CCMP1102</strain>
    </source>
</reference>
<accession>A0A1E7FHG6</accession>
<protein>
    <recommendedName>
        <fullName evidence="4">BACK domain-containing protein</fullName>
    </recommendedName>
</protein>
<feature type="region of interest" description="Disordered" evidence="1">
    <location>
        <begin position="1"/>
        <end position="30"/>
    </location>
</feature>
<dbReference type="InParanoid" id="A0A1E7FHG6"/>
<dbReference type="Proteomes" id="UP000095751">
    <property type="component" value="Unassembled WGS sequence"/>
</dbReference>
<organism evidence="2 3">
    <name type="scientific">Fragilariopsis cylindrus CCMP1102</name>
    <dbReference type="NCBI Taxonomy" id="635003"/>
    <lineage>
        <taxon>Eukaryota</taxon>
        <taxon>Sar</taxon>
        <taxon>Stramenopiles</taxon>
        <taxon>Ochrophyta</taxon>
        <taxon>Bacillariophyta</taxon>
        <taxon>Bacillariophyceae</taxon>
        <taxon>Bacillariophycidae</taxon>
        <taxon>Bacillariales</taxon>
        <taxon>Bacillariaceae</taxon>
        <taxon>Fragilariopsis</taxon>
    </lineage>
</organism>
<evidence type="ECO:0000256" key="1">
    <source>
        <dbReference type="SAM" id="MobiDB-lite"/>
    </source>
</evidence>
<proteinExistence type="predicted"/>
<sequence length="590" mass="65695">MLTSPSNHVVNSACKNETTDEDHDSHSSSLSWEDINCPFKKIFDDVTTTTSNEISKESKIVDALRKKTVDNNRNVNGVCIWEDLDCPFKKIFDEVTTTSNEISKESKMVDALRKKTVDNNRSINGVSDELRITEMTYQITLLAVETDNLRKGNCDKTKTIEEQAAQIEDLTKQMSDGKNDDLVAESLMKSTIITDHETKIQESECSLDLQKYEASEALRAVINVSLSKDIASHHGVTTDNEDKIGIDDKPIMETFNTIMKASIAFGIPQLVEIADTFVASAIEKDSTQAVAFFINHDLHQEAFSSLPRPVSSINLALECIRSDPKILVGSNVVHLLNPARIETILMDQEMQTDEFTLFCILSKWSEYKEERNEETQEQRFKVAKSMSKLISLECIDPAKLSTIVRSTGLVTDSELCDAFGKQAKAGSVEKKFRSSSTSTKRTNNTKSSSLIKANWEKSGLDILAGTNNGWFTDQISDRCMKKDELHVWKFCVEETGPVLFGVASASYDPIFDPVNQSGVFLPRTNISKGSIVVLTLRENCLSATINDSRWADVTHTTGRRDCTDYIPEGLFVAASVQNGAKVQFLGFYGN</sequence>
<dbReference type="EMBL" id="KV784357">
    <property type="protein sequence ID" value="OEU17619.1"/>
    <property type="molecule type" value="Genomic_DNA"/>
</dbReference>
<keyword evidence="3" id="KW-1185">Reference proteome</keyword>
<dbReference type="KEGG" id="fcy:FRACYDRAFT_238042"/>